<evidence type="ECO:0000256" key="2">
    <source>
        <dbReference type="ARBA" id="ARBA00022448"/>
    </source>
</evidence>
<comment type="caution">
    <text evidence="7">The sequence shown here is derived from an EMBL/GenBank/DDBJ whole genome shotgun (WGS) entry which is preliminary data.</text>
</comment>
<dbReference type="Gene3D" id="3.40.50.1980">
    <property type="entry name" value="Nitrogenase molybdenum iron protein domain"/>
    <property type="match status" value="2"/>
</dbReference>
<feature type="signal peptide" evidence="6">
    <location>
        <begin position="1"/>
        <end position="27"/>
    </location>
</feature>
<gene>
    <name evidence="7" type="ORF">HMPREF9629_01690</name>
</gene>
<dbReference type="PANTHER" id="PTHR42953:SF1">
    <property type="entry name" value="METAL-BINDING PROTEIN HI_0362-RELATED"/>
    <property type="match status" value="1"/>
</dbReference>
<proteinExistence type="inferred from homology"/>
<evidence type="ECO:0000256" key="6">
    <source>
        <dbReference type="SAM" id="SignalP"/>
    </source>
</evidence>
<evidence type="ECO:0000256" key="1">
    <source>
        <dbReference type="ARBA" id="ARBA00004196"/>
    </source>
</evidence>
<dbReference type="HOGENOM" id="CLU_016838_1_1_9"/>
<dbReference type="Pfam" id="PF01297">
    <property type="entry name" value="ZnuA"/>
    <property type="match status" value="1"/>
</dbReference>
<sequence>MKSILSKKVFISFVMMLVFTFMFTSCAKDEKTSGDKADSKPKVTVTTSFLNDMVNVLAKDMVDVQMIIPAGSDPHLYVAKPEDHKKIQDCDLLLYHGLHFEGKMVEALESKGIAVSKNFPQDKIGRMQENGEEITDPHFWFDIDLYKDATKVAAESLIELLPDKKGEIMSNLESYLGELDKVKEEAMGKIAQIPKENRYLVTPHDAFNYFSRMFDIEVVAPQGVSTDSEVANKDLSKTADFIVEHKIKSIFAESTTDPARMEKLKESCKEKGFDVKVVSGEGKELFSDSLAPSGQDGDTFITMFRHNVELIYENLR</sequence>
<comment type="similarity">
    <text evidence="5">Belongs to the bacterial solute-binding protein 9 family.</text>
</comment>
<dbReference type="PRINTS" id="PR00690">
    <property type="entry name" value="ADHESNFAMILY"/>
</dbReference>
<keyword evidence="4 6" id="KW-0732">Signal</keyword>
<evidence type="ECO:0000313" key="7">
    <source>
        <dbReference type="EMBL" id="EHL15719.1"/>
    </source>
</evidence>
<accession>G9WZT9</accession>
<dbReference type="RefSeq" id="WP_009525919.1">
    <property type="nucleotide sequence ID" value="NZ_JH414558.1"/>
</dbReference>
<dbReference type="BioCyc" id="EBAC796937-HMP:GMGH-1698-MONOMER"/>
<reference evidence="7 8" key="1">
    <citation type="submission" date="2011-08" db="EMBL/GenBank/DDBJ databases">
        <title>The Genome Sequence of Eubacteriaceae bacterium ACC19a.</title>
        <authorList>
            <consortium name="The Broad Institute Genome Sequencing Platform"/>
            <person name="Earl A."/>
            <person name="Ward D."/>
            <person name="Feldgarden M."/>
            <person name="Gevers D."/>
            <person name="Sizova M."/>
            <person name="Hazen A."/>
            <person name="Epstein S."/>
            <person name="Young S.K."/>
            <person name="Zeng Q."/>
            <person name="Gargeya S."/>
            <person name="Fitzgerald M."/>
            <person name="Haas B."/>
            <person name="Abouelleil A."/>
            <person name="Alvarado L."/>
            <person name="Arachchi H.M."/>
            <person name="Berlin A."/>
            <person name="Brown A."/>
            <person name="Chapman S.B."/>
            <person name="Chen Z."/>
            <person name="Dunbar C."/>
            <person name="Freedman E."/>
            <person name="Gearin G."/>
            <person name="Gellesch M."/>
            <person name="Goldberg J."/>
            <person name="Griggs A."/>
            <person name="Gujja S."/>
            <person name="Heiman D."/>
            <person name="Howarth C."/>
            <person name="Larson L."/>
            <person name="Lui A."/>
            <person name="MacDonald P.J.P."/>
            <person name="Montmayeur A."/>
            <person name="Murphy C."/>
            <person name="Neiman D."/>
            <person name="Pearson M."/>
            <person name="Priest M."/>
            <person name="Roberts A."/>
            <person name="Saif S."/>
            <person name="Shea T."/>
            <person name="Shenoy N."/>
            <person name="Sisk P."/>
            <person name="Stolte C."/>
            <person name="Sykes S."/>
            <person name="Wortman J."/>
            <person name="Nusbaum C."/>
            <person name="Birren B."/>
        </authorList>
    </citation>
    <scope>NUCLEOTIDE SEQUENCE [LARGE SCALE GENOMIC DNA]</scope>
    <source>
        <strain evidence="7 8">ACC19a</strain>
    </source>
</reference>
<evidence type="ECO:0008006" key="9">
    <source>
        <dbReference type="Google" id="ProtNLM"/>
    </source>
</evidence>
<dbReference type="PATRIC" id="fig|796937.3.peg.884"/>
<dbReference type="InterPro" id="IPR006127">
    <property type="entry name" value="ZnuA-like"/>
</dbReference>
<dbReference type="Proteomes" id="UP000006437">
    <property type="component" value="Unassembled WGS sequence"/>
</dbReference>
<dbReference type="PROSITE" id="PS51257">
    <property type="entry name" value="PROKAR_LIPOPROTEIN"/>
    <property type="match status" value="1"/>
</dbReference>
<evidence type="ECO:0000256" key="3">
    <source>
        <dbReference type="ARBA" id="ARBA00022723"/>
    </source>
</evidence>
<dbReference type="GO" id="GO:0030313">
    <property type="term" value="C:cell envelope"/>
    <property type="evidence" value="ECO:0007669"/>
    <property type="project" value="UniProtKB-SubCell"/>
</dbReference>
<feature type="chain" id="PRO_5003528217" description="Periplasmic zinc-binding protein TroA" evidence="6">
    <location>
        <begin position="28"/>
        <end position="316"/>
    </location>
</feature>
<dbReference type="InterPro" id="IPR006128">
    <property type="entry name" value="Lipoprotein_PsaA-like"/>
</dbReference>
<evidence type="ECO:0000313" key="8">
    <source>
        <dbReference type="Proteomes" id="UP000006437"/>
    </source>
</evidence>
<evidence type="ECO:0000256" key="4">
    <source>
        <dbReference type="ARBA" id="ARBA00022729"/>
    </source>
</evidence>
<keyword evidence="3" id="KW-0479">Metal-binding</keyword>
<protein>
    <recommendedName>
        <fullName evidence="9">Periplasmic zinc-binding protein TroA</fullName>
    </recommendedName>
</protein>
<dbReference type="PRINTS" id="PR00691">
    <property type="entry name" value="ADHESINB"/>
</dbReference>
<evidence type="ECO:0000256" key="5">
    <source>
        <dbReference type="RuleBase" id="RU003512"/>
    </source>
</evidence>
<comment type="subcellular location">
    <subcellularLocation>
        <location evidence="1">Cell envelope</location>
    </subcellularLocation>
</comment>
<dbReference type="PANTHER" id="PTHR42953">
    <property type="entry name" value="HIGH-AFFINITY ZINC UPTAKE SYSTEM PROTEIN ZNUA-RELATED"/>
    <property type="match status" value="1"/>
</dbReference>
<keyword evidence="2 5" id="KW-0813">Transport</keyword>
<dbReference type="SUPFAM" id="SSF53807">
    <property type="entry name" value="Helical backbone' metal receptor"/>
    <property type="match status" value="1"/>
</dbReference>
<dbReference type="InterPro" id="IPR006129">
    <property type="entry name" value="AdhesinB"/>
</dbReference>
<dbReference type="AlphaFoldDB" id="G9WZT9"/>
<dbReference type="EMBL" id="AFZE01000009">
    <property type="protein sequence ID" value="EHL15719.1"/>
    <property type="molecule type" value="Genomic_DNA"/>
</dbReference>
<name>G9WZT9_9FIRM</name>
<dbReference type="GO" id="GO:0007155">
    <property type="term" value="P:cell adhesion"/>
    <property type="evidence" value="ECO:0007669"/>
    <property type="project" value="InterPro"/>
</dbReference>
<organism evidence="7 8">
    <name type="scientific">Peptoanaerobacter stomatis</name>
    <dbReference type="NCBI Taxonomy" id="796937"/>
    <lineage>
        <taxon>Bacteria</taxon>
        <taxon>Bacillati</taxon>
        <taxon>Bacillota</taxon>
        <taxon>Clostridia</taxon>
        <taxon>Peptostreptococcales</taxon>
        <taxon>Filifactoraceae</taxon>
        <taxon>Peptoanaerobacter</taxon>
    </lineage>
</organism>
<dbReference type="GO" id="GO:0046872">
    <property type="term" value="F:metal ion binding"/>
    <property type="evidence" value="ECO:0007669"/>
    <property type="project" value="UniProtKB-KW"/>
</dbReference>
<dbReference type="GO" id="GO:0030001">
    <property type="term" value="P:metal ion transport"/>
    <property type="evidence" value="ECO:0007669"/>
    <property type="project" value="InterPro"/>
</dbReference>
<dbReference type="InterPro" id="IPR050492">
    <property type="entry name" value="Bact_metal-bind_prot9"/>
</dbReference>